<dbReference type="PANTHER" id="PTHR44324">
    <property type="entry name" value="WD40 REPEAT DOMAIN 95"/>
    <property type="match status" value="1"/>
</dbReference>
<sequence length="200" mass="22338">MRGKEESVNQVWKPEKHVVWKDYEYFEGLEHQKHGQKEDILCVAQCPPLLLATSSYDGEIIIWNVISGHVHCKLNTPSPSDGSQVLTLPMATPPPFFMALSLRWPGQKRFLPHLPEDSREANLESAATALMANGPRAQPGPALKLQACRHRSRDKAWVSSMAVTTGDACAYVSDQDGFVHVHDIEEYDLQGPEPQPSKSR</sequence>
<accession>A0AB34H2E6</accession>
<dbReference type="InterPro" id="IPR015943">
    <property type="entry name" value="WD40/YVTN_repeat-like_dom_sf"/>
</dbReference>
<dbReference type="InterPro" id="IPR001680">
    <property type="entry name" value="WD40_rpt"/>
</dbReference>
<evidence type="ECO:0000313" key="2">
    <source>
        <dbReference type="EMBL" id="KAJ8785607.1"/>
    </source>
</evidence>
<evidence type="ECO:0000313" key="3">
    <source>
        <dbReference type="Proteomes" id="UP001159641"/>
    </source>
</evidence>
<dbReference type="Proteomes" id="UP001159641">
    <property type="component" value="Unassembled WGS sequence"/>
</dbReference>
<name>A0AB34H2E6_ESCRO</name>
<evidence type="ECO:0008006" key="4">
    <source>
        <dbReference type="Google" id="ProtNLM"/>
    </source>
</evidence>
<comment type="caution">
    <text evidence="2">The sequence shown here is derived from an EMBL/GenBank/DDBJ whole genome shotgun (WGS) entry which is preliminary data.</text>
</comment>
<evidence type="ECO:0000256" key="1">
    <source>
        <dbReference type="ARBA" id="ARBA00022737"/>
    </source>
</evidence>
<keyword evidence="1" id="KW-0677">Repeat</keyword>
<dbReference type="SMART" id="SM00320">
    <property type="entry name" value="WD40"/>
    <property type="match status" value="2"/>
</dbReference>
<organism evidence="2 3">
    <name type="scientific">Eschrichtius robustus</name>
    <name type="common">California gray whale</name>
    <name type="synonym">Eschrichtius gibbosus</name>
    <dbReference type="NCBI Taxonomy" id="9764"/>
    <lineage>
        <taxon>Eukaryota</taxon>
        <taxon>Metazoa</taxon>
        <taxon>Chordata</taxon>
        <taxon>Craniata</taxon>
        <taxon>Vertebrata</taxon>
        <taxon>Euteleostomi</taxon>
        <taxon>Mammalia</taxon>
        <taxon>Eutheria</taxon>
        <taxon>Laurasiatheria</taxon>
        <taxon>Artiodactyla</taxon>
        <taxon>Whippomorpha</taxon>
        <taxon>Cetacea</taxon>
        <taxon>Mysticeti</taxon>
        <taxon>Eschrichtiidae</taxon>
        <taxon>Eschrichtius</taxon>
    </lineage>
</organism>
<dbReference type="PANTHER" id="PTHR44324:SF4">
    <property type="entry name" value="WD40 REPEAT DOMAIN 95"/>
    <property type="match status" value="1"/>
</dbReference>
<reference evidence="2 3" key="1">
    <citation type="submission" date="2022-11" db="EMBL/GenBank/DDBJ databases">
        <title>Whole genome sequence of Eschrichtius robustus ER-17-0199.</title>
        <authorList>
            <person name="Bruniche-Olsen A."/>
            <person name="Black A.N."/>
            <person name="Fields C.J."/>
            <person name="Walden K."/>
            <person name="Dewoody J.A."/>
        </authorList>
    </citation>
    <scope>NUCLEOTIDE SEQUENCE [LARGE SCALE GENOMIC DNA]</scope>
    <source>
        <strain evidence="2">ER-17-0199</strain>
        <tissue evidence="2">Blubber</tissue>
    </source>
</reference>
<keyword evidence="3" id="KW-1185">Reference proteome</keyword>
<dbReference type="InterPro" id="IPR036322">
    <property type="entry name" value="WD40_repeat_dom_sf"/>
</dbReference>
<protein>
    <recommendedName>
        <fullName evidence="4">WD repeat-containing protein 49</fullName>
    </recommendedName>
</protein>
<dbReference type="InterPro" id="IPR051242">
    <property type="entry name" value="WD-EF-hand_domain"/>
</dbReference>
<dbReference type="SUPFAM" id="SSF50978">
    <property type="entry name" value="WD40 repeat-like"/>
    <property type="match status" value="1"/>
</dbReference>
<dbReference type="AlphaFoldDB" id="A0AB34H2E6"/>
<proteinExistence type="predicted"/>
<dbReference type="EMBL" id="JAIQCJ010002014">
    <property type="protein sequence ID" value="KAJ8785607.1"/>
    <property type="molecule type" value="Genomic_DNA"/>
</dbReference>
<dbReference type="Gene3D" id="2.130.10.10">
    <property type="entry name" value="YVTN repeat-like/Quinoprotein amine dehydrogenase"/>
    <property type="match status" value="1"/>
</dbReference>
<gene>
    <name evidence="2" type="ORF">J1605_007204</name>
</gene>